<dbReference type="InterPro" id="IPR020023">
    <property type="entry name" value="PseG"/>
</dbReference>
<dbReference type="Pfam" id="PF04101">
    <property type="entry name" value="Glyco_tran_28_C"/>
    <property type="match status" value="1"/>
</dbReference>
<feature type="domain" description="Glycosyl transferase family 28 C-terminal" evidence="3">
    <location>
        <begin position="216"/>
        <end position="329"/>
    </location>
</feature>
<dbReference type="GO" id="GO:0016787">
    <property type="term" value="F:hydrolase activity"/>
    <property type="evidence" value="ECO:0007669"/>
    <property type="project" value="UniProtKB-KW"/>
</dbReference>
<dbReference type="Gene3D" id="3.40.50.2000">
    <property type="entry name" value="Glycogen Phosphorylase B"/>
    <property type="match status" value="1"/>
</dbReference>
<organism evidence="4 5">
    <name type="scientific">Oceanospirillum multiglobuliferum</name>
    <dbReference type="NCBI Taxonomy" id="64969"/>
    <lineage>
        <taxon>Bacteria</taxon>
        <taxon>Pseudomonadati</taxon>
        <taxon>Pseudomonadota</taxon>
        <taxon>Gammaproteobacteria</taxon>
        <taxon>Oceanospirillales</taxon>
        <taxon>Oceanospirillaceae</taxon>
        <taxon>Oceanospirillum</taxon>
    </lineage>
</organism>
<dbReference type="NCBIfam" id="TIGR03590">
    <property type="entry name" value="PseG"/>
    <property type="match status" value="1"/>
</dbReference>
<comment type="caution">
    <text evidence="4">The sequence shown here is derived from an EMBL/GenBank/DDBJ whole genome shotgun (WGS) entry which is preliminary data.</text>
</comment>
<dbReference type="STRING" id="64969.SAMN02745127_02403"/>
<name>A0A1T4RIQ7_9GAMM</name>
<dbReference type="EMBL" id="MTSM01000018">
    <property type="protein sequence ID" value="OPX54809.1"/>
    <property type="molecule type" value="Genomic_DNA"/>
</dbReference>
<evidence type="ECO:0000313" key="4">
    <source>
        <dbReference type="EMBL" id="OPX54809.1"/>
    </source>
</evidence>
<dbReference type="Gene3D" id="3.40.50.11190">
    <property type="match status" value="1"/>
</dbReference>
<reference evidence="4 5" key="1">
    <citation type="submission" date="2017-01" db="EMBL/GenBank/DDBJ databases">
        <title>Genome Sequencing of a Marine Spirillum, Oceanospirillum multiglobuliferum ATCC 33336, from Japan.</title>
        <authorList>
            <person name="Carney J.G."/>
            <person name="Trachtenberg A.M."/>
            <person name="Rheaume B.A."/>
            <person name="Linnane J.D."/>
            <person name="Pitts N.L."/>
            <person name="Mykles D.L."/>
            <person name="Maclea K.S."/>
        </authorList>
    </citation>
    <scope>NUCLEOTIDE SEQUENCE [LARGE SCALE GENOMIC DNA]</scope>
    <source>
        <strain evidence="4 5">ATCC 33336</strain>
    </source>
</reference>
<dbReference type="SUPFAM" id="SSF53756">
    <property type="entry name" value="UDP-Glycosyltransferase/glycogen phosphorylase"/>
    <property type="match status" value="1"/>
</dbReference>
<feature type="binding site" evidence="2">
    <location>
        <position position="291"/>
    </location>
    <ligand>
        <name>substrate</name>
    </ligand>
</feature>
<feature type="binding site" evidence="2">
    <location>
        <position position="179"/>
    </location>
    <ligand>
        <name>substrate</name>
    </ligand>
</feature>
<gene>
    <name evidence="4" type="ORF">BTE48_12360</name>
</gene>
<evidence type="ECO:0000256" key="1">
    <source>
        <dbReference type="PIRSR" id="PIRSR620023-1"/>
    </source>
</evidence>
<feature type="active site" description="Proton acceptor" evidence="1">
    <location>
        <position position="17"/>
    </location>
</feature>
<dbReference type="OrthoDB" id="9788924at2"/>
<dbReference type="GO" id="GO:0016758">
    <property type="term" value="F:hexosyltransferase activity"/>
    <property type="evidence" value="ECO:0007669"/>
    <property type="project" value="InterPro"/>
</dbReference>
<sequence>MNIVFRADASIEIGSGHVMRCLTLAEALRQQGHQCHFICRAHLGHLGAVIEGKGFPLSLLPIAASPFSVDPKIEHNAHANWLGASWQQDAEQCSATLIQLFEGEKPDWLVVDHYALDYRWQQTCKPYYQKLMVIDDLADRKHLCQLLLDQTYGRNPVDYQTYVPSDCKLLIGAEYAVLRPEFTQWRNYSLQRRQQQYQQAQPIQQLLINLGGVDKDNITGQVLKALENSTLDQACKITVVMGKTAPHLLQVQQFAASSKYSITVLSAVSNMAELMANADFAIGAAGSTAWERCTLGLPTLMIILADNQKLIAAQLQAAQAAWSIEAQDCHQLTHFWSSIDGQVLINTSLSAQTVADGLGVDKIVEEIDPSILKS</sequence>
<keyword evidence="5" id="KW-1185">Reference proteome</keyword>
<evidence type="ECO:0000256" key="2">
    <source>
        <dbReference type="PIRSR" id="PIRSR620023-2"/>
    </source>
</evidence>
<accession>A0A1T4RIQ7</accession>
<evidence type="ECO:0000313" key="5">
    <source>
        <dbReference type="Proteomes" id="UP000191418"/>
    </source>
</evidence>
<dbReference type="InterPro" id="IPR007235">
    <property type="entry name" value="Glyco_trans_28_C"/>
</dbReference>
<keyword evidence="4" id="KW-0378">Hydrolase</keyword>
<protein>
    <submittedName>
        <fullName evidence="4">UDP-2,4-diacetamido-2,4, 6-trideoxy-beta-L-altropyranose hydrolase</fullName>
    </submittedName>
</protein>
<dbReference type="AlphaFoldDB" id="A0A1T4RIQ7"/>
<dbReference type="Proteomes" id="UP000191418">
    <property type="component" value="Unassembled WGS sequence"/>
</dbReference>
<proteinExistence type="predicted"/>
<evidence type="ECO:0000259" key="3">
    <source>
        <dbReference type="Pfam" id="PF04101"/>
    </source>
</evidence>
<dbReference type="PANTHER" id="PTHR21015:SF22">
    <property type="entry name" value="GLYCOSYLTRANSFERASE"/>
    <property type="match status" value="1"/>
</dbReference>
<dbReference type="PANTHER" id="PTHR21015">
    <property type="entry name" value="UDP-N-ACETYLGLUCOSAMINE--N-ACETYLMURAMYL-(PENTAPEPTIDE) PYROPHOSPHORYL-UNDECAPRENOL N-ACETYLGLUCOSAMINE TRANSFERASE 1"/>
    <property type="match status" value="1"/>
</dbReference>
<dbReference type="RefSeq" id="WP_078745958.1">
    <property type="nucleotide sequence ID" value="NZ_FUXG01000017.1"/>
</dbReference>